<proteinExistence type="predicted"/>
<keyword evidence="3 6" id="KW-0812">Transmembrane</keyword>
<evidence type="ECO:0000256" key="6">
    <source>
        <dbReference type="SAM" id="Phobius"/>
    </source>
</evidence>
<feature type="transmembrane region" description="Helical" evidence="6">
    <location>
        <begin position="12"/>
        <end position="33"/>
    </location>
</feature>
<comment type="subcellular location">
    <subcellularLocation>
        <location evidence="1">Membrane</location>
        <topology evidence="1">Multi-pass membrane protein</topology>
    </subcellularLocation>
</comment>
<evidence type="ECO:0000256" key="3">
    <source>
        <dbReference type="ARBA" id="ARBA00022692"/>
    </source>
</evidence>
<comment type="caution">
    <text evidence="7">The sequence shown here is derived from an EMBL/GenBank/DDBJ whole genome shotgun (WGS) entry which is preliminary data.</text>
</comment>
<protein>
    <recommendedName>
        <fullName evidence="9">ADP,ATP carrier protein</fullName>
    </recommendedName>
</protein>
<gene>
    <name evidence="7" type="ORF">PGLA2088_LOCUS39781</name>
</gene>
<evidence type="ECO:0008006" key="9">
    <source>
        <dbReference type="Google" id="ProtNLM"/>
    </source>
</evidence>
<evidence type="ECO:0000256" key="5">
    <source>
        <dbReference type="ARBA" id="ARBA00023136"/>
    </source>
</evidence>
<dbReference type="PANTHER" id="PTHR19432">
    <property type="entry name" value="SUGAR TRANSPORTER"/>
    <property type="match status" value="1"/>
</dbReference>
<evidence type="ECO:0000256" key="4">
    <source>
        <dbReference type="ARBA" id="ARBA00022989"/>
    </source>
</evidence>
<feature type="transmembrane region" description="Helical" evidence="6">
    <location>
        <begin position="77"/>
        <end position="93"/>
    </location>
</feature>
<sequence length="244" mass="25918">AIMSIVRSVKDMPFLLYHLALVQVLVWVGNTAWNNYGAQWFANVVFEGDQHAPEGSPQRIAYGHGVAAFSTGGQFKSGLQLISSLTLMAILLKTTIRPRLVYAPCIFLGGAADFLAAFAVGTSGVFAIVCMAVSTMPETGSFAIPFGLVAILNKHAEEEGKQVSTALQMALLNCCITVGQQICTVSLAALEASLPLETALMWVMILAGIAHTLAGFGALSLNDKPPAPTIEDERAFEQQPSTEC</sequence>
<evidence type="ECO:0000313" key="8">
    <source>
        <dbReference type="Proteomes" id="UP000626109"/>
    </source>
</evidence>
<organism evidence="7 8">
    <name type="scientific">Polarella glacialis</name>
    <name type="common">Dinoflagellate</name>
    <dbReference type="NCBI Taxonomy" id="89957"/>
    <lineage>
        <taxon>Eukaryota</taxon>
        <taxon>Sar</taxon>
        <taxon>Alveolata</taxon>
        <taxon>Dinophyceae</taxon>
        <taxon>Suessiales</taxon>
        <taxon>Suessiaceae</taxon>
        <taxon>Polarella</taxon>
    </lineage>
</organism>
<dbReference type="GO" id="GO:0008506">
    <property type="term" value="F:sucrose:proton symporter activity"/>
    <property type="evidence" value="ECO:0007669"/>
    <property type="project" value="TreeGrafter"/>
</dbReference>
<dbReference type="GO" id="GO:0016020">
    <property type="term" value="C:membrane"/>
    <property type="evidence" value="ECO:0007669"/>
    <property type="project" value="UniProtKB-SubCell"/>
</dbReference>
<dbReference type="PANTHER" id="PTHR19432:SF35">
    <property type="entry name" value="SOLUTE CARRIER FAMILY 45 MEMBER 3 ISOFORM X1"/>
    <property type="match status" value="1"/>
</dbReference>
<name>A0A813KWX1_POLGL</name>
<dbReference type="Proteomes" id="UP000626109">
    <property type="component" value="Unassembled WGS sequence"/>
</dbReference>
<evidence type="ECO:0000256" key="1">
    <source>
        <dbReference type="ARBA" id="ARBA00004141"/>
    </source>
</evidence>
<evidence type="ECO:0000256" key="2">
    <source>
        <dbReference type="ARBA" id="ARBA00022448"/>
    </source>
</evidence>
<reference evidence="7" key="1">
    <citation type="submission" date="2021-02" db="EMBL/GenBank/DDBJ databases">
        <authorList>
            <person name="Dougan E. K."/>
            <person name="Rhodes N."/>
            <person name="Thang M."/>
            <person name="Chan C."/>
        </authorList>
    </citation>
    <scope>NUCLEOTIDE SEQUENCE</scope>
</reference>
<evidence type="ECO:0000313" key="7">
    <source>
        <dbReference type="EMBL" id="CAE8717935.1"/>
    </source>
</evidence>
<keyword evidence="4 6" id="KW-1133">Transmembrane helix</keyword>
<feature type="transmembrane region" description="Helical" evidence="6">
    <location>
        <begin position="199"/>
        <end position="221"/>
    </location>
</feature>
<keyword evidence="2" id="KW-0813">Transport</keyword>
<accession>A0A813KWX1</accession>
<keyword evidence="5 6" id="KW-0472">Membrane</keyword>
<dbReference type="AlphaFoldDB" id="A0A813KWX1"/>
<dbReference type="EMBL" id="CAJNNW010033271">
    <property type="protein sequence ID" value="CAE8717935.1"/>
    <property type="molecule type" value="Genomic_DNA"/>
</dbReference>
<feature type="non-terminal residue" evidence="7">
    <location>
        <position position="1"/>
    </location>
</feature>